<name>A0A5M3WPE7_9ACTN</name>
<dbReference type="AlphaFoldDB" id="A0A5M3WPE7"/>
<gene>
    <name evidence="2" type="ORF">Amac_036460</name>
</gene>
<organism evidence="2 3">
    <name type="scientific">Acrocarpospora macrocephala</name>
    <dbReference type="NCBI Taxonomy" id="150177"/>
    <lineage>
        <taxon>Bacteria</taxon>
        <taxon>Bacillati</taxon>
        <taxon>Actinomycetota</taxon>
        <taxon>Actinomycetes</taxon>
        <taxon>Streptosporangiales</taxon>
        <taxon>Streptosporangiaceae</taxon>
        <taxon>Acrocarpospora</taxon>
    </lineage>
</organism>
<comment type="caution">
    <text evidence="2">The sequence shown here is derived from an EMBL/GenBank/DDBJ whole genome shotgun (WGS) entry which is preliminary data.</text>
</comment>
<evidence type="ECO:0000313" key="2">
    <source>
        <dbReference type="EMBL" id="GES10049.1"/>
    </source>
</evidence>
<dbReference type="EMBL" id="BLAE01000019">
    <property type="protein sequence ID" value="GES10049.1"/>
    <property type="molecule type" value="Genomic_DNA"/>
</dbReference>
<sequence length="132" mass="13479">MAQTCVPGRLGASAAGRGAVDIGDAEKIRLIETALTISPHLPIDIIPLADAPGSLRGVFMIMVGRSIASPDAVRFVGKGRLDSGAQPPGGRGSIPRGGSACQPRVMSVDLGDLHSVRQVHDAVLAAAIECYG</sequence>
<protein>
    <submittedName>
        <fullName evidence="2">Uncharacterized protein</fullName>
    </submittedName>
</protein>
<reference evidence="2 3" key="1">
    <citation type="submission" date="2019-10" db="EMBL/GenBank/DDBJ databases">
        <title>Whole genome shotgun sequence of Acrocarpospora macrocephala NBRC 16266.</title>
        <authorList>
            <person name="Ichikawa N."/>
            <person name="Kimura A."/>
            <person name="Kitahashi Y."/>
            <person name="Komaki H."/>
            <person name="Oguchi A."/>
        </authorList>
    </citation>
    <scope>NUCLEOTIDE SEQUENCE [LARGE SCALE GENOMIC DNA]</scope>
    <source>
        <strain evidence="2 3">NBRC 16266</strain>
    </source>
</reference>
<evidence type="ECO:0000313" key="3">
    <source>
        <dbReference type="Proteomes" id="UP000331127"/>
    </source>
</evidence>
<evidence type="ECO:0000256" key="1">
    <source>
        <dbReference type="SAM" id="MobiDB-lite"/>
    </source>
</evidence>
<proteinExistence type="predicted"/>
<dbReference type="Proteomes" id="UP000331127">
    <property type="component" value="Unassembled WGS sequence"/>
</dbReference>
<accession>A0A5M3WPE7</accession>
<keyword evidence="3" id="KW-1185">Reference proteome</keyword>
<feature type="region of interest" description="Disordered" evidence="1">
    <location>
        <begin position="80"/>
        <end position="100"/>
    </location>
</feature>